<reference evidence="1 2" key="1">
    <citation type="journal article" date="2015" name="Genome Biol. Evol.">
        <title>Characterization of Three Mycobacterium spp. with Potential Use in Bioremediation by Genome Sequencing and Comparative Genomics.</title>
        <authorList>
            <person name="Das S."/>
            <person name="Pettersson B.M."/>
            <person name="Behra P.R."/>
            <person name="Ramesh M."/>
            <person name="Dasgupta S."/>
            <person name="Bhattacharya A."/>
            <person name="Kirsebom L.A."/>
        </authorList>
    </citation>
    <scope>NUCLEOTIDE SEQUENCE [LARGE SCALE GENOMIC DNA]</scope>
    <source>
        <strain evidence="1 2">DSM 44219</strain>
    </source>
</reference>
<evidence type="ECO:0000313" key="1">
    <source>
        <dbReference type="EMBL" id="KMO82698.1"/>
    </source>
</evidence>
<evidence type="ECO:0000313" key="2">
    <source>
        <dbReference type="Proteomes" id="UP000036176"/>
    </source>
</evidence>
<comment type="caution">
    <text evidence="1">The sequence shown here is derived from an EMBL/GenBank/DDBJ whole genome shotgun (WGS) entry which is preliminary data.</text>
</comment>
<dbReference type="Proteomes" id="UP000036176">
    <property type="component" value="Unassembled WGS sequence"/>
</dbReference>
<dbReference type="EMBL" id="JYNX01000027">
    <property type="protein sequence ID" value="KMO82698.1"/>
    <property type="molecule type" value="Genomic_DNA"/>
</dbReference>
<accession>A0A0J6WL01</accession>
<sequence length="60" mass="6820">MQNRFTPFSTRAALELTEDNLRCTLKEYSKWVEKALGISDLEPRLRAGEAVVVFDFGVIS</sequence>
<gene>
    <name evidence="1" type="ORF">MCHUDSM44219_01530</name>
</gene>
<keyword evidence="2" id="KW-1185">Reference proteome</keyword>
<dbReference type="PATRIC" id="fig|1800.3.peg.1539"/>
<proteinExistence type="predicted"/>
<protein>
    <submittedName>
        <fullName evidence="1">Uncharacterized protein</fullName>
    </submittedName>
</protein>
<organism evidence="1 2">
    <name type="scientific">Mycolicibacterium chubuense</name>
    <name type="common">Mycobacterium chubuense</name>
    <dbReference type="NCBI Taxonomy" id="1800"/>
    <lineage>
        <taxon>Bacteria</taxon>
        <taxon>Bacillati</taxon>
        <taxon>Actinomycetota</taxon>
        <taxon>Actinomycetes</taxon>
        <taxon>Mycobacteriales</taxon>
        <taxon>Mycobacteriaceae</taxon>
        <taxon>Mycolicibacterium</taxon>
    </lineage>
</organism>
<name>A0A0J6WL01_MYCCU</name>
<dbReference type="AlphaFoldDB" id="A0A0J6WL01"/>